<evidence type="ECO:0000313" key="3">
    <source>
        <dbReference type="Proteomes" id="UP000007062"/>
    </source>
</evidence>
<dbReference type="EnsemblMetazoa" id="AGAP004694-RA">
    <property type="protein sequence ID" value="AGAP004694-PA"/>
    <property type="gene ID" value="AGAP004694"/>
</dbReference>
<sequence length="626" mass="72396">MFTLKYRSITSILLVLFVIKAYCSVSFANQIELMQIYRYDDYEECRRTYSDFVYCNAISQIVPAFDSKIWTSIQEYSTHPRHFDRRAIETGTCLQECRRTMQSVEHNLLTELHECVETKIWSQYELNSSINVLNCITAEELNDTSETSGVARLAFLFISIGIIMLVIFATVYDGLNTNDPTETRSLATTKLIQSFSISRNLSTLIDRETKSGMNLRHLDGIRALTMIIILLTHSSIPLIRMPLKNANDLEAQFNQPWFPIAMAGNTYTVQLFFVIGGLLLAVNILEQTKNCKRIGVAYFFERVKIRLIRILPLYIFVILFHASWYPRMKEGLIGNRFRDYCTINWWTNVFFINNYINPSEPCIQFSWYLGADFQLYLLGTILMLLMRIPRLFKPIVICMTITAFVVPIGIIYRYHLDATVMMILRHVLQEIRTLPYYLHVYIPSETNAGNYFFGMLAGITYYHLKDNPNAKSILKLNFILPASAFMFILLNSLTIMLPSDHINQPSLSLAIYGSLLKSAWGIFPSVLLVYLAFQEKHSLLVNFLQHPILLVGSKLSYSIYLVQYGIIYAVYKHITYPLVYESFTIILFTAAIVNITFCVAFMLHLFIELPFNLFLKQITRNETAKK</sequence>
<dbReference type="GO" id="GO:0016747">
    <property type="term" value="F:acyltransferase activity, transferring groups other than amino-acyl groups"/>
    <property type="evidence" value="ECO:0007669"/>
    <property type="project" value="InterPro"/>
</dbReference>
<accession>A0A1S4GLV1</accession>
<dbReference type="AlphaFoldDB" id="A0A1S4GLV1"/>
<name>A0A1S4GLV1_ANOGA</name>
<dbReference type="InterPro" id="IPR002656">
    <property type="entry name" value="Acyl_transf_3_dom"/>
</dbReference>
<dbReference type="VEuPathDB" id="VectorBase:AGAMI1_005216"/>
<proteinExistence type="predicted"/>
<dbReference type="Pfam" id="PF01757">
    <property type="entry name" value="Acyl_transf_3"/>
    <property type="match status" value="1"/>
</dbReference>
<protein>
    <submittedName>
        <fullName evidence="2">Acyl_transf_3 domain-containing protein</fullName>
    </submittedName>
</protein>
<reference evidence="2 3" key="1">
    <citation type="journal article" date="2002" name="Science">
        <title>The genome sequence of the malaria mosquito Anopheles gambiae.</title>
        <authorList>
            <person name="Holt R.A."/>
            <person name="Subramanian G.M."/>
            <person name="Halpern A."/>
            <person name="Sutton G.G."/>
            <person name="Charlab R."/>
            <person name="Nusskern D.R."/>
            <person name="Wincker P."/>
            <person name="Clark A.G."/>
            <person name="Ribeiro J.M."/>
            <person name="Wides R."/>
            <person name="Salzberg S.L."/>
            <person name="Loftus B."/>
            <person name="Yandell M."/>
            <person name="Majoros W.H."/>
            <person name="Rusch D.B."/>
            <person name="Lai Z."/>
            <person name="Kraft C.L."/>
            <person name="Abril J.F."/>
            <person name="Anthouard V."/>
            <person name="Arensburger P."/>
            <person name="Atkinson P.W."/>
            <person name="Baden H."/>
            <person name="de Berardinis V."/>
            <person name="Baldwin D."/>
            <person name="Benes V."/>
            <person name="Biedler J."/>
            <person name="Blass C."/>
            <person name="Bolanos R."/>
            <person name="Boscus D."/>
            <person name="Barnstead M."/>
            <person name="Cai S."/>
            <person name="Center A."/>
            <person name="Chaturverdi K."/>
            <person name="Christophides G.K."/>
            <person name="Chrystal M.A."/>
            <person name="Clamp M."/>
            <person name="Cravchik A."/>
            <person name="Curwen V."/>
            <person name="Dana A."/>
            <person name="Delcher A."/>
            <person name="Dew I."/>
            <person name="Evans C.A."/>
            <person name="Flanigan M."/>
            <person name="Grundschober-Freimoser A."/>
            <person name="Friedli L."/>
            <person name="Gu Z."/>
            <person name="Guan P."/>
            <person name="Guigo R."/>
            <person name="Hillenmeyer M.E."/>
            <person name="Hladun S.L."/>
            <person name="Hogan J.R."/>
            <person name="Hong Y.S."/>
            <person name="Hoover J."/>
            <person name="Jaillon O."/>
            <person name="Ke Z."/>
            <person name="Kodira C."/>
            <person name="Kokoza E."/>
            <person name="Koutsos A."/>
            <person name="Letunic I."/>
            <person name="Levitsky A."/>
            <person name="Liang Y."/>
            <person name="Lin J.J."/>
            <person name="Lobo N.F."/>
            <person name="Lopez J.R."/>
            <person name="Malek J.A."/>
            <person name="McIntosh T.C."/>
            <person name="Meister S."/>
            <person name="Miller J."/>
            <person name="Mobarry C."/>
            <person name="Mongin E."/>
            <person name="Murphy S.D."/>
            <person name="O'Brochta D.A."/>
            <person name="Pfannkoch C."/>
            <person name="Qi R."/>
            <person name="Regier M.A."/>
            <person name="Remington K."/>
            <person name="Shao H."/>
            <person name="Sharakhova M.V."/>
            <person name="Sitter C.D."/>
            <person name="Shetty J."/>
            <person name="Smith T.J."/>
            <person name="Strong R."/>
            <person name="Sun J."/>
            <person name="Thomasova D."/>
            <person name="Ton L.Q."/>
            <person name="Topalis P."/>
            <person name="Tu Z."/>
            <person name="Unger M.F."/>
            <person name="Walenz B."/>
            <person name="Wang A."/>
            <person name="Wang J."/>
            <person name="Wang M."/>
            <person name="Wang X."/>
            <person name="Woodford K.J."/>
            <person name="Wortman J.R."/>
            <person name="Wu M."/>
            <person name="Yao A."/>
            <person name="Zdobnov E.M."/>
            <person name="Zhang H."/>
            <person name="Zhao Q."/>
            <person name="Zhao S."/>
            <person name="Zhu S.C."/>
            <person name="Zhimulev I."/>
            <person name="Coluzzi M."/>
            <person name="della Torre A."/>
            <person name="Roth C.W."/>
            <person name="Louis C."/>
            <person name="Kalush F."/>
            <person name="Mural R.J."/>
            <person name="Myers E.W."/>
            <person name="Adams M.D."/>
            <person name="Smith H.O."/>
            <person name="Broder S."/>
            <person name="Gardner M.J."/>
            <person name="Fraser C.M."/>
            <person name="Birney E."/>
            <person name="Bork P."/>
            <person name="Brey P.T."/>
            <person name="Venter J.C."/>
            <person name="Weissenbach J."/>
            <person name="Kafatos F.C."/>
            <person name="Collins F.H."/>
            <person name="Hoffman S.L."/>
        </authorList>
    </citation>
    <scope>NUCLEOTIDE SEQUENCE [LARGE SCALE GENOMIC DNA]</scope>
    <source>
        <strain evidence="2 3">PEST</strain>
    </source>
</reference>
<dbReference type="InterPro" id="IPR052728">
    <property type="entry name" value="O2_lipid_transport_reg"/>
</dbReference>
<feature type="domain" description="Acyltransferase 3" evidence="1">
    <location>
        <begin position="218"/>
        <end position="601"/>
    </location>
</feature>
<evidence type="ECO:0000259" key="1">
    <source>
        <dbReference type="Pfam" id="PF01757"/>
    </source>
</evidence>
<dbReference type="Proteomes" id="UP000007062">
    <property type="component" value="Chromosome 2L"/>
</dbReference>
<dbReference type="PANTHER" id="PTHR11161">
    <property type="entry name" value="O-ACYLTRANSFERASE"/>
    <property type="match status" value="1"/>
</dbReference>
<dbReference type="PANTHER" id="PTHR11161:SF22">
    <property type="entry name" value="ACYLTRANSFERASE 3 DOMAIN-CONTAINING PROTEIN-RELATED"/>
    <property type="match status" value="1"/>
</dbReference>
<dbReference type="InParanoid" id="A0A1S4GLV1"/>
<dbReference type="VEuPathDB" id="VectorBase:AGAP004694"/>
<keyword evidence="3" id="KW-1185">Reference proteome</keyword>
<reference evidence="2 3" key="2">
    <citation type="journal article" date="2004" name="Trends Parasitol.">
        <title>The Anopheles gambiae genome: an update.</title>
        <authorList>
            <person name="Mongin E."/>
            <person name="Louis C."/>
            <person name="Holt R.A."/>
            <person name="Birney E."/>
            <person name="Collins F.H."/>
        </authorList>
    </citation>
    <scope>NUCLEOTIDE SEQUENCE [LARGE SCALE GENOMIC DNA]</scope>
    <source>
        <strain evidence="2 3">PEST</strain>
    </source>
</reference>
<reference evidence="2" key="3">
    <citation type="submission" date="2020-05" db="UniProtKB">
        <authorList>
            <consortium name="EnsemblMetazoa"/>
        </authorList>
    </citation>
    <scope>IDENTIFICATION</scope>
    <source>
        <strain evidence="2">PEST</strain>
    </source>
</reference>
<dbReference type="EMBL" id="AAAB01008968">
    <property type="status" value="NOT_ANNOTATED_CDS"/>
    <property type="molecule type" value="Genomic_DNA"/>
</dbReference>
<organism evidence="2 3">
    <name type="scientific">Anopheles gambiae</name>
    <name type="common">African malaria mosquito</name>
    <dbReference type="NCBI Taxonomy" id="7165"/>
    <lineage>
        <taxon>Eukaryota</taxon>
        <taxon>Metazoa</taxon>
        <taxon>Ecdysozoa</taxon>
        <taxon>Arthropoda</taxon>
        <taxon>Hexapoda</taxon>
        <taxon>Insecta</taxon>
        <taxon>Pterygota</taxon>
        <taxon>Neoptera</taxon>
        <taxon>Endopterygota</taxon>
        <taxon>Diptera</taxon>
        <taxon>Nematocera</taxon>
        <taxon>Culicoidea</taxon>
        <taxon>Culicidae</taxon>
        <taxon>Anophelinae</taxon>
        <taxon>Anopheles</taxon>
    </lineage>
</organism>
<evidence type="ECO:0000313" key="2">
    <source>
        <dbReference type="EnsemblMetazoa" id="AGAP004694-PA"/>
    </source>
</evidence>